<protein>
    <submittedName>
        <fullName evidence="2">Uncharacterized protein</fullName>
    </submittedName>
</protein>
<accession>A0A656GFY5</accession>
<feature type="region of interest" description="Disordered" evidence="1">
    <location>
        <begin position="1"/>
        <end position="35"/>
    </location>
</feature>
<dbReference type="Proteomes" id="UP000003465">
    <property type="component" value="Unassembled WGS sequence"/>
</dbReference>
<evidence type="ECO:0000313" key="2">
    <source>
        <dbReference type="EMBL" id="EGH24712.1"/>
    </source>
</evidence>
<dbReference type="EMBL" id="AEAG01001014">
    <property type="protein sequence ID" value="EGH24712.1"/>
    <property type="molecule type" value="Genomic_DNA"/>
</dbReference>
<organism evidence="2 3">
    <name type="scientific">Pseudomonas amygdali pv. mori str. 301020</name>
    <dbReference type="NCBI Taxonomy" id="629261"/>
    <lineage>
        <taxon>Bacteria</taxon>
        <taxon>Pseudomonadati</taxon>
        <taxon>Pseudomonadota</taxon>
        <taxon>Gammaproteobacteria</taxon>
        <taxon>Pseudomonadales</taxon>
        <taxon>Pseudomonadaceae</taxon>
        <taxon>Pseudomonas</taxon>
        <taxon>Pseudomonas amygdali</taxon>
    </lineage>
</organism>
<evidence type="ECO:0000256" key="1">
    <source>
        <dbReference type="SAM" id="MobiDB-lite"/>
    </source>
</evidence>
<evidence type="ECO:0000313" key="3">
    <source>
        <dbReference type="Proteomes" id="UP000003465"/>
    </source>
</evidence>
<feature type="compositionally biased region" description="Basic and acidic residues" evidence="1">
    <location>
        <begin position="7"/>
        <end position="21"/>
    </location>
</feature>
<feature type="non-terminal residue" evidence="2">
    <location>
        <position position="1"/>
    </location>
</feature>
<name>A0A656GFY5_PSEA0</name>
<comment type="caution">
    <text evidence="2">The sequence shown here is derived from an EMBL/GenBank/DDBJ whole genome shotgun (WGS) entry which is preliminary data.</text>
</comment>
<reference evidence="2 3" key="1">
    <citation type="journal article" date="2011" name="PLoS Pathog.">
        <title>Dynamic evolution of pathogenicity revealed by sequencing and comparative genomics of 19 Pseudomonas syringae isolates.</title>
        <authorList>
            <person name="Baltrus D.A."/>
            <person name="Nishimura M.T."/>
            <person name="Romanchuk A."/>
            <person name="Chang J.H."/>
            <person name="Mukhtar M.S."/>
            <person name="Cherkis K."/>
            <person name="Roach J."/>
            <person name="Grant S.R."/>
            <person name="Jones C.D."/>
            <person name="Dangl J.L."/>
        </authorList>
    </citation>
    <scope>NUCLEOTIDE SEQUENCE [LARGE SCALE GENOMIC DNA]</scope>
    <source>
        <strain evidence="2 3">301020</strain>
    </source>
</reference>
<proteinExistence type="predicted"/>
<dbReference type="AlphaFoldDB" id="A0A656GFY5"/>
<gene>
    <name evidence="2" type="ORF">PSYMO_25979</name>
</gene>
<sequence>AFITGQRSEKALQKEEREQAHKDKKRIQKLERECH</sequence>